<keyword evidence="11" id="KW-1185">Reference proteome</keyword>
<proteinExistence type="inferred from homology"/>
<keyword evidence="7" id="KW-0812">Transmembrane</keyword>
<comment type="similarity">
    <text evidence="2">Belongs to the membrane fusion protein (MFP) (TC 8.A.1) family.</text>
</comment>
<reference evidence="10 11" key="1">
    <citation type="submission" date="2019-11" db="EMBL/GenBank/DDBJ databases">
        <title>Novel species isolated from a subtropical stream in China.</title>
        <authorList>
            <person name="Lu H."/>
        </authorList>
    </citation>
    <scope>NUCLEOTIDE SEQUENCE [LARGE SCALE GENOMIC DNA]</scope>
    <source>
        <strain evidence="10 11">FT80W</strain>
    </source>
</reference>
<dbReference type="Proteomes" id="UP000433309">
    <property type="component" value="Unassembled WGS sequence"/>
</dbReference>
<feature type="compositionally biased region" description="Low complexity" evidence="6">
    <location>
        <begin position="277"/>
        <end position="288"/>
    </location>
</feature>
<name>A0A6I2L4Y7_9BURK</name>
<organism evidence="10 11">
    <name type="scientific">Duganella guangzhouensis</name>
    <dbReference type="NCBI Taxonomy" id="2666084"/>
    <lineage>
        <taxon>Bacteria</taxon>
        <taxon>Pseudomonadati</taxon>
        <taxon>Pseudomonadota</taxon>
        <taxon>Betaproteobacteria</taxon>
        <taxon>Burkholderiales</taxon>
        <taxon>Oxalobacteraceae</taxon>
        <taxon>Telluria group</taxon>
        <taxon>Duganella</taxon>
    </lineage>
</organism>
<evidence type="ECO:0000313" key="11">
    <source>
        <dbReference type="Proteomes" id="UP000433309"/>
    </source>
</evidence>
<accession>A0A6I2L4Y7</accession>
<evidence type="ECO:0000256" key="4">
    <source>
        <dbReference type="ARBA" id="ARBA00023054"/>
    </source>
</evidence>
<evidence type="ECO:0000313" key="10">
    <source>
        <dbReference type="EMBL" id="MRW93251.1"/>
    </source>
</evidence>
<dbReference type="GO" id="GO:1990195">
    <property type="term" value="C:macrolide transmembrane transporter complex"/>
    <property type="evidence" value="ECO:0007669"/>
    <property type="project" value="InterPro"/>
</dbReference>
<dbReference type="GO" id="GO:0030313">
    <property type="term" value="C:cell envelope"/>
    <property type="evidence" value="ECO:0007669"/>
    <property type="project" value="UniProtKB-SubCell"/>
</dbReference>
<dbReference type="GO" id="GO:1990281">
    <property type="term" value="C:efflux pump complex"/>
    <property type="evidence" value="ECO:0007669"/>
    <property type="project" value="TreeGrafter"/>
</dbReference>
<feature type="region of interest" description="Disordered" evidence="6">
    <location>
        <begin position="377"/>
        <end position="408"/>
    </location>
</feature>
<evidence type="ECO:0000256" key="3">
    <source>
        <dbReference type="ARBA" id="ARBA00022448"/>
    </source>
</evidence>
<dbReference type="AlphaFoldDB" id="A0A6I2L4Y7"/>
<evidence type="ECO:0000259" key="8">
    <source>
        <dbReference type="Pfam" id="PF25917"/>
    </source>
</evidence>
<feature type="transmembrane region" description="Helical" evidence="7">
    <location>
        <begin position="12"/>
        <end position="31"/>
    </location>
</feature>
<dbReference type="InterPro" id="IPR058625">
    <property type="entry name" value="MdtA-like_BSH"/>
</dbReference>
<dbReference type="Gene3D" id="2.40.50.100">
    <property type="match status" value="1"/>
</dbReference>
<dbReference type="PANTHER" id="PTHR30469:SF33">
    <property type="entry name" value="SLR1207 PROTEIN"/>
    <property type="match status" value="1"/>
</dbReference>
<keyword evidence="3" id="KW-0813">Transport</keyword>
<feature type="region of interest" description="Disordered" evidence="6">
    <location>
        <begin position="263"/>
        <end position="288"/>
    </location>
</feature>
<evidence type="ECO:0000256" key="1">
    <source>
        <dbReference type="ARBA" id="ARBA00004196"/>
    </source>
</evidence>
<evidence type="ECO:0000256" key="2">
    <source>
        <dbReference type="ARBA" id="ARBA00009477"/>
    </source>
</evidence>
<comment type="caution">
    <text evidence="10">The sequence shown here is derived from an EMBL/GenBank/DDBJ whole genome shotgun (WGS) entry which is preliminary data.</text>
</comment>
<keyword evidence="4 5" id="KW-0175">Coiled coil</keyword>
<evidence type="ECO:0000259" key="9">
    <source>
        <dbReference type="Pfam" id="PF25967"/>
    </source>
</evidence>
<feature type="domain" description="Multidrug resistance protein MdtA-like C-terminal permuted SH3" evidence="9">
    <location>
        <begin position="327"/>
        <end position="388"/>
    </location>
</feature>
<evidence type="ECO:0000256" key="5">
    <source>
        <dbReference type="SAM" id="Coils"/>
    </source>
</evidence>
<dbReference type="GO" id="GO:0019898">
    <property type="term" value="C:extrinsic component of membrane"/>
    <property type="evidence" value="ECO:0007669"/>
    <property type="project" value="InterPro"/>
</dbReference>
<dbReference type="GO" id="GO:1990961">
    <property type="term" value="P:xenobiotic detoxification by transmembrane export across the plasma membrane"/>
    <property type="evidence" value="ECO:0007669"/>
    <property type="project" value="InterPro"/>
</dbReference>
<dbReference type="NCBIfam" id="TIGR01730">
    <property type="entry name" value="RND_mfp"/>
    <property type="match status" value="1"/>
</dbReference>
<sequence length="408" mass="43745">MNSAPVKSRRRLVFAAIAVLLILALILYQWFKPPPMPQLVLSAVNRGDIEQTVEATGILKPSRLVSVGAQASGRIEKLYVKLGDKVKAGDLIAEIDSRTQMNSLESARATLRSARASRDAQVATQKRYELTLARQERMLAAEATSRSDYEEARANVENTRAQIAALEAEIAQHQTEVATAETNLGYTRITAPIDGTVLAVVAKQGQNVNAVQSAPTIVMLGNLSTMTVYAQISEADVVRTNVGQEVFFTILGNHERRYNSKLRDIAPAPESVTNEDSSSTSSSTSTTTSTKTAMYYNGLFDIDNADGVLRTYMTAQVSIVLGRAKGVLLVPSAALGERAKDGSYTVQVAGPEGRPQPRKVTVGLDNQAMAEVKSGLREGEKVVVGEADTTKVTTTQNRGPGPGGPPPM</sequence>
<evidence type="ECO:0000256" key="7">
    <source>
        <dbReference type="SAM" id="Phobius"/>
    </source>
</evidence>
<gene>
    <name evidence="10" type="ORF">GJ699_24980</name>
</gene>
<dbReference type="Gene3D" id="6.10.140.1990">
    <property type="match status" value="1"/>
</dbReference>
<dbReference type="InterPro" id="IPR030190">
    <property type="entry name" value="MacA_alpha-hairpin_sf"/>
</dbReference>
<comment type="subcellular location">
    <subcellularLocation>
        <location evidence="1">Cell envelope</location>
    </subcellularLocation>
</comment>
<feature type="coiled-coil region" evidence="5">
    <location>
        <begin position="149"/>
        <end position="183"/>
    </location>
</feature>
<dbReference type="InterPro" id="IPR058627">
    <property type="entry name" value="MdtA-like_C"/>
</dbReference>
<dbReference type="Pfam" id="PF25917">
    <property type="entry name" value="BSH_RND"/>
    <property type="match status" value="1"/>
</dbReference>
<evidence type="ECO:0000256" key="6">
    <source>
        <dbReference type="SAM" id="MobiDB-lite"/>
    </source>
</evidence>
<dbReference type="PANTHER" id="PTHR30469">
    <property type="entry name" value="MULTIDRUG RESISTANCE PROTEIN MDTA"/>
    <property type="match status" value="1"/>
</dbReference>
<dbReference type="InterPro" id="IPR006143">
    <property type="entry name" value="RND_pump_MFP"/>
</dbReference>
<dbReference type="Gene3D" id="2.40.420.20">
    <property type="match status" value="1"/>
</dbReference>
<dbReference type="Gene3D" id="2.40.30.170">
    <property type="match status" value="1"/>
</dbReference>
<dbReference type="Pfam" id="PF25967">
    <property type="entry name" value="RND-MFP_C"/>
    <property type="match status" value="1"/>
</dbReference>
<dbReference type="SUPFAM" id="SSF111369">
    <property type="entry name" value="HlyD-like secretion proteins"/>
    <property type="match status" value="1"/>
</dbReference>
<keyword evidence="7" id="KW-1133">Transmembrane helix</keyword>
<protein>
    <submittedName>
        <fullName evidence="10">Efflux RND transporter periplasmic adaptor subunit</fullName>
    </submittedName>
</protein>
<feature type="domain" description="Multidrug resistance protein MdtA-like barrel-sandwich hybrid" evidence="8">
    <location>
        <begin position="63"/>
        <end position="219"/>
    </location>
</feature>
<dbReference type="GO" id="GO:0015562">
    <property type="term" value="F:efflux transmembrane transporter activity"/>
    <property type="evidence" value="ECO:0007669"/>
    <property type="project" value="TreeGrafter"/>
</dbReference>
<dbReference type="EMBL" id="WKJK01000015">
    <property type="protein sequence ID" value="MRW93251.1"/>
    <property type="molecule type" value="Genomic_DNA"/>
</dbReference>
<keyword evidence="7" id="KW-0472">Membrane</keyword>